<comment type="caution">
    <text evidence="6">The sequence shown here is derived from an EMBL/GenBank/DDBJ whole genome shotgun (WGS) entry which is preliminary data.</text>
</comment>
<evidence type="ECO:0000313" key="6">
    <source>
        <dbReference type="EMBL" id="MBJ7544780.1"/>
    </source>
</evidence>
<dbReference type="Gene3D" id="1.20.1300.10">
    <property type="entry name" value="Fumarate reductase/succinate dehydrogenase, transmembrane subunit"/>
    <property type="match status" value="1"/>
</dbReference>
<dbReference type="SUPFAM" id="SSF81343">
    <property type="entry name" value="Fumarate reductase respiratory complex transmembrane subunits"/>
    <property type="match status" value="1"/>
</dbReference>
<dbReference type="GO" id="GO:0016020">
    <property type="term" value="C:membrane"/>
    <property type="evidence" value="ECO:0007669"/>
    <property type="project" value="InterPro"/>
</dbReference>
<organism evidence="6 7">
    <name type="scientific">Rhodomicrobium udaipurense</name>
    <dbReference type="NCBI Taxonomy" id="1202716"/>
    <lineage>
        <taxon>Bacteria</taxon>
        <taxon>Pseudomonadati</taxon>
        <taxon>Pseudomonadota</taxon>
        <taxon>Alphaproteobacteria</taxon>
        <taxon>Hyphomicrobiales</taxon>
        <taxon>Hyphomicrobiaceae</taxon>
        <taxon>Rhodomicrobium</taxon>
    </lineage>
</organism>
<evidence type="ECO:0000256" key="4">
    <source>
        <dbReference type="ARBA" id="ARBA00023136"/>
    </source>
</evidence>
<dbReference type="InterPro" id="IPR003510">
    <property type="entry name" value="Fumarate_red_C"/>
</dbReference>
<sequence length="132" mass="14924">MSERRPYVRPMPRDWWAHRPFRHYTIRELSGVTIAIYAAVLLSGLVALLRGPEAWDAWRGWLASPASLVLHGALLIAMLWHVRTWFQILPKTMPKLILGGTPVPQRTITLVGTSVAVICSSALVAFVLWRPF</sequence>
<proteinExistence type="predicted"/>
<dbReference type="RefSeq" id="WP_037232788.1">
    <property type="nucleotide sequence ID" value="NZ_JAEMUK010000081.1"/>
</dbReference>
<accession>A0A8I1KIJ4</accession>
<keyword evidence="3 5" id="KW-1133">Transmembrane helix</keyword>
<feature type="transmembrane region" description="Helical" evidence="5">
    <location>
        <begin position="29"/>
        <end position="49"/>
    </location>
</feature>
<evidence type="ECO:0000256" key="1">
    <source>
        <dbReference type="ARBA" id="ARBA00022475"/>
    </source>
</evidence>
<evidence type="ECO:0000256" key="2">
    <source>
        <dbReference type="ARBA" id="ARBA00022692"/>
    </source>
</evidence>
<keyword evidence="4 5" id="KW-0472">Membrane</keyword>
<feature type="transmembrane region" description="Helical" evidence="5">
    <location>
        <begin position="61"/>
        <end position="86"/>
    </location>
</feature>
<evidence type="ECO:0000256" key="5">
    <source>
        <dbReference type="SAM" id="Phobius"/>
    </source>
</evidence>
<evidence type="ECO:0000256" key="3">
    <source>
        <dbReference type="ARBA" id="ARBA00022989"/>
    </source>
</evidence>
<dbReference type="Pfam" id="PF02300">
    <property type="entry name" value="Fumarate_red_C"/>
    <property type="match status" value="1"/>
</dbReference>
<dbReference type="EMBL" id="JAEMUK010000081">
    <property type="protein sequence ID" value="MBJ7544780.1"/>
    <property type="molecule type" value="Genomic_DNA"/>
</dbReference>
<dbReference type="AlphaFoldDB" id="A0A8I1KIJ4"/>
<protein>
    <submittedName>
        <fullName evidence="6">Fumarate reductase subunit C</fullName>
    </submittedName>
</protein>
<dbReference type="Proteomes" id="UP000623250">
    <property type="component" value="Unassembled WGS sequence"/>
</dbReference>
<keyword evidence="1" id="KW-1003">Cell membrane</keyword>
<feature type="transmembrane region" description="Helical" evidence="5">
    <location>
        <begin position="107"/>
        <end position="129"/>
    </location>
</feature>
<reference evidence="6 7" key="1">
    <citation type="submission" date="2020-12" db="EMBL/GenBank/DDBJ databases">
        <title>Revised draft genomes of Rhodomicrobium vannielii ATCC 17100 and Rhodomicrobium udaipurense JA643.</title>
        <authorList>
            <person name="Conners E.M."/>
            <person name="Davenport E.J."/>
            <person name="Bose A."/>
        </authorList>
    </citation>
    <scope>NUCLEOTIDE SEQUENCE [LARGE SCALE GENOMIC DNA]</scope>
    <source>
        <strain evidence="6 7">JA643</strain>
    </source>
</reference>
<name>A0A8I1KIJ4_9HYPH</name>
<gene>
    <name evidence="6" type="ORF">JDN41_14595</name>
</gene>
<keyword evidence="7" id="KW-1185">Reference proteome</keyword>
<keyword evidence="2 5" id="KW-0812">Transmembrane</keyword>
<dbReference type="InterPro" id="IPR034804">
    <property type="entry name" value="SQR/QFR_C/D"/>
</dbReference>
<evidence type="ECO:0000313" key="7">
    <source>
        <dbReference type="Proteomes" id="UP000623250"/>
    </source>
</evidence>